<dbReference type="CDD" id="cd07182">
    <property type="entry name" value="RNase_HII_bacteria_HII_like"/>
    <property type="match status" value="1"/>
</dbReference>
<evidence type="ECO:0000256" key="10">
    <source>
        <dbReference type="ARBA" id="ARBA00022723"/>
    </source>
</evidence>
<dbReference type="InterPro" id="IPR001352">
    <property type="entry name" value="RNase_HII/HIII"/>
</dbReference>
<comment type="subcellular location">
    <subcellularLocation>
        <location evidence="4">Cytoplasm</location>
    </subcellularLocation>
</comment>
<keyword evidence="8" id="KW-0963">Cytoplasm</keyword>
<comment type="cofactor">
    <cofactor evidence="2">
        <name>Mn(2+)</name>
        <dbReference type="ChEBI" id="CHEBI:29035"/>
    </cofactor>
</comment>
<evidence type="ECO:0000256" key="8">
    <source>
        <dbReference type="ARBA" id="ARBA00022490"/>
    </source>
</evidence>
<dbReference type="GO" id="GO:0006298">
    <property type="term" value="P:mismatch repair"/>
    <property type="evidence" value="ECO:0007669"/>
    <property type="project" value="TreeGrafter"/>
</dbReference>
<dbReference type="InterPro" id="IPR036397">
    <property type="entry name" value="RNaseH_sf"/>
</dbReference>
<comment type="catalytic activity">
    <reaction evidence="1">
        <text>Endonucleolytic cleavage to 5'-phosphomonoester.</text>
        <dbReference type="EC" id="3.1.26.4"/>
    </reaction>
</comment>
<evidence type="ECO:0000256" key="14">
    <source>
        <dbReference type="SAM" id="MobiDB-lite"/>
    </source>
</evidence>
<evidence type="ECO:0000256" key="12">
    <source>
        <dbReference type="ARBA" id="ARBA00022801"/>
    </source>
</evidence>
<dbReference type="InterPro" id="IPR012337">
    <property type="entry name" value="RNaseH-like_sf"/>
</dbReference>
<dbReference type="GO" id="GO:0003723">
    <property type="term" value="F:RNA binding"/>
    <property type="evidence" value="ECO:0007669"/>
    <property type="project" value="InterPro"/>
</dbReference>
<keyword evidence="11" id="KW-0255">Endonuclease</keyword>
<dbReference type="AlphaFoldDB" id="A0A6C0BVS9"/>
<dbReference type="Pfam" id="PF01351">
    <property type="entry name" value="RNase_HII"/>
    <property type="match status" value="1"/>
</dbReference>
<dbReference type="GO" id="GO:0005737">
    <property type="term" value="C:cytoplasm"/>
    <property type="evidence" value="ECO:0007669"/>
    <property type="project" value="UniProtKB-SubCell"/>
</dbReference>
<dbReference type="PANTHER" id="PTHR10954:SF18">
    <property type="entry name" value="RIBONUCLEASE HII"/>
    <property type="match status" value="1"/>
</dbReference>
<evidence type="ECO:0000256" key="13">
    <source>
        <dbReference type="ARBA" id="ARBA00023211"/>
    </source>
</evidence>
<dbReference type="InterPro" id="IPR022898">
    <property type="entry name" value="RNase_HII"/>
</dbReference>
<dbReference type="PANTHER" id="PTHR10954">
    <property type="entry name" value="RIBONUCLEASE H2 SUBUNIT A"/>
    <property type="match status" value="1"/>
</dbReference>
<dbReference type="EC" id="3.1.26.4" evidence="6"/>
<evidence type="ECO:0000256" key="4">
    <source>
        <dbReference type="ARBA" id="ARBA00004496"/>
    </source>
</evidence>
<keyword evidence="13" id="KW-0464">Manganese</keyword>
<evidence type="ECO:0000256" key="7">
    <source>
        <dbReference type="ARBA" id="ARBA00019179"/>
    </source>
</evidence>
<evidence type="ECO:0000256" key="1">
    <source>
        <dbReference type="ARBA" id="ARBA00000077"/>
    </source>
</evidence>
<dbReference type="GO" id="GO:0043137">
    <property type="term" value="P:DNA replication, removal of RNA primer"/>
    <property type="evidence" value="ECO:0007669"/>
    <property type="project" value="TreeGrafter"/>
</dbReference>
<name>A0A6C0BVS9_9ZZZZ</name>
<keyword evidence="10" id="KW-0479">Metal-binding</keyword>
<reference evidence="16" key="1">
    <citation type="journal article" date="2020" name="Nature">
        <title>Giant virus diversity and host interactions through global metagenomics.</title>
        <authorList>
            <person name="Schulz F."/>
            <person name="Roux S."/>
            <person name="Paez-Espino D."/>
            <person name="Jungbluth S."/>
            <person name="Walsh D.A."/>
            <person name="Denef V.J."/>
            <person name="McMahon K.D."/>
            <person name="Konstantinidis K.T."/>
            <person name="Eloe-Fadrosh E.A."/>
            <person name="Kyrpides N.C."/>
            <person name="Woyke T."/>
        </authorList>
    </citation>
    <scope>NUCLEOTIDE SEQUENCE</scope>
    <source>
        <strain evidence="16">GVMAG-M-3300019093-7</strain>
    </source>
</reference>
<sequence>MSEETPETPTPETPTPETPTPETPTPETPTPETSKKRTRVKQQPLQKYFIEDANIIEIGIDEVGRGPLFGRVYVSAVILPKDDSFNHSKMKDSKKFHSKKKIEETAEYIKNSSLAWVVCYEDEKVIDEINILQATQQAMHKCIGELIKKHPELFDPDKKIQLLIDGNYFNPYTMYNKKRKILESLSHICIEGGDNKYSAIAAASILAKVARDTYIDELCKENTQLIEYYSIDTNKGYGAKKHLDGIQQHGITIWHRRSFGICKQYV</sequence>
<comment type="similarity">
    <text evidence="5">Belongs to the RNase HII family.</text>
</comment>
<dbReference type="GO" id="GO:0004523">
    <property type="term" value="F:RNA-DNA hybrid ribonuclease activity"/>
    <property type="evidence" value="ECO:0007669"/>
    <property type="project" value="UniProtKB-EC"/>
</dbReference>
<dbReference type="EMBL" id="MN739265">
    <property type="protein sequence ID" value="QHS96182.1"/>
    <property type="molecule type" value="Genomic_DNA"/>
</dbReference>
<evidence type="ECO:0000256" key="9">
    <source>
        <dbReference type="ARBA" id="ARBA00022722"/>
    </source>
</evidence>
<proteinExistence type="inferred from homology"/>
<feature type="domain" description="RNase H type-2" evidence="15">
    <location>
        <begin position="55"/>
        <end position="266"/>
    </location>
</feature>
<dbReference type="SUPFAM" id="SSF53098">
    <property type="entry name" value="Ribonuclease H-like"/>
    <property type="match status" value="1"/>
</dbReference>
<dbReference type="GO" id="GO:0032299">
    <property type="term" value="C:ribonuclease H2 complex"/>
    <property type="evidence" value="ECO:0007669"/>
    <property type="project" value="TreeGrafter"/>
</dbReference>
<comment type="cofactor">
    <cofactor evidence="3">
        <name>Mg(2+)</name>
        <dbReference type="ChEBI" id="CHEBI:18420"/>
    </cofactor>
</comment>
<feature type="compositionally biased region" description="Pro residues" evidence="14">
    <location>
        <begin position="8"/>
        <end position="29"/>
    </location>
</feature>
<evidence type="ECO:0000256" key="6">
    <source>
        <dbReference type="ARBA" id="ARBA00012180"/>
    </source>
</evidence>
<feature type="region of interest" description="Disordered" evidence="14">
    <location>
        <begin position="1"/>
        <end position="42"/>
    </location>
</feature>
<evidence type="ECO:0000259" key="15">
    <source>
        <dbReference type="PROSITE" id="PS51975"/>
    </source>
</evidence>
<accession>A0A6C0BVS9</accession>
<keyword evidence="9" id="KW-0540">Nuclease</keyword>
<evidence type="ECO:0000256" key="3">
    <source>
        <dbReference type="ARBA" id="ARBA00001946"/>
    </source>
</evidence>
<dbReference type="InterPro" id="IPR024567">
    <property type="entry name" value="RNase_HII/HIII_dom"/>
</dbReference>
<evidence type="ECO:0000313" key="16">
    <source>
        <dbReference type="EMBL" id="QHS96182.1"/>
    </source>
</evidence>
<evidence type="ECO:0000256" key="2">
    <source>
        <dbReference type="ARBA" id="ARBA00001936"/>
    </source>
</evidence>
<evidence type="ECO:0000256" key="11">
    <source>
        <dbReference type="ARBA" id="ARBA00022759"/>
    </source>
</evidence>
<organism evidence="16">
    <name type="scientific">viral metagenome</name>
    <dbReference type="NCBI Taxonomy" id="1070528"/>
    <lineage>
        <taxon>unclassified sequences</taxon>
        <taxon>metagenomes</taxon>
        <taxon>organismal metagenomes</taxon>
    </lineage>
</organism>
<dbReference type="Gene3D" id="3.30.420.10">
    <property type="entry name" value="Ribonuclease H-like superfamily/Ribonuclease H"/>
    <property type="match status" value="1"/>
</dbReference>
<evidence type="ECO:0000256" key="5">
    <source>
        <dbReference type="ARBA" id="ARBA00007383"/>
    </source>
</evidence>
<keyword evidence="12" id="KW-0378">Hydrolase</keyword>
<dbReference type="GO" id="GO:0046872">
    <property type="term" value="F:metal ion binding"/>
    <property type="evidence" value="ECO:0007669"/>
    <property type="project" value="UniProtKB-KW"/>
</dbReference>
<dbReference type="PROSITE" id="PS51975">
    <property type="entry name" value="RNASE_H_2"/>
    <property type="match status" value="1"/>
</dbReference>
<protein>
    <recommendedName>
        <fullName evidence="7">Ribonuclease HII</fullName>
        <ecNumber evidence="6">3.1.26.4</ecNumber>
    </recommendedName>
</protein>